<feature type="compositionally biased region" description="Pro residues" evidence="1">
    <location>
        <begin position="116"/>
        <end position="125"/>
    </location>
</feature>
<evidence type="ECO:0000313" key="2">
    <source>
        <dbReference type="EMBL" id="TNY24323.1"/>
    </source>
</evidence>
<dbReference type="PRINTS" id="PR01217">
    <property type="entry name" value="PRICHEXTENSN"/>
</dbReference>
<feature type="compositionally biased region" description="Low complexity" evidence="1">
    <location>
        <begin position="99"/>
        <end position="115"/>
    </location>
</feature>
<keyword evidence="3" id="KW-1185">Reference proteome</keyword>
<feature type="compositionally biased region" description="Pro residues" evidence="1">
    <location>
        <begin position="169"/>
        <end position="195"/>
    </location>
</feature>
<feature type="compositionally biased region" description="Pro residues" evidence="1">
    <location>
        <begin position="228"/>
        <end position="238"/>
    </location>
</feature>
<proteinExistence type="predicted"/>
<feature type="compositionally biased region" description="Low complexity" evidence="1">
    <location>
        <begin position="209"/>
        <end position="227"/>
    </location>
</feature>
<feature type="compositionally biased region" description="Basic residues" evidence="1">
    <location>
        <begin position="44"/>
        <end position="65"/>
    </location>
</feature>
<gene>
    <name evidence="2" type="ORF">DMC30DRAFT_163369</name>
</gene>
<dbReference type="Proteomes" id="UP000311382">
    <property type="component" value="Unassembled WGS sequence"/>
</dbReference>
<protein>
    <submittedName>
        <fullName evidence="2">Uncharacterized protein</fullName>
    </submittedName>
</protein>
<evidence type="ECO:0000313" key="3">
    <source>
        <dbReference type="Proteomes" id="UP000311382"/>
    </source>
</evidence>
<comment type="caution">
    <text evidence="2">The sequence shown here is derived from an EMBL/GenBank/DDBJ whole genome shotgun (WGS) entry which is preliminary data.</text>
</comment>
<organism evidence="2 3">
    <name type="scientific">Rhodotorula diobovata</name>
    <dbReference type="NCBI Taxonomy" id="5288"/>
    <lineage>
        <taxon>Eukaryota</taxon>
        <taxon>Fungi</taxon>
        <taxon>Dikarya</taxon>
        <taxon>Basidiomycota</taxon>
        <taxon>Pucciniomycotina</taxon>
        <taxon>Microbotryomycetes</taxon>
        <taxon>Sporidiobolales</taxon>
        <taxon>Sporidiobolaceae</taxon>
        <taxon>Rhodotorula</taxon>
    </lineage>
</organism>
<accession>A0A5C5G5D5</accession>
<dbReference type="EMBL" id="SOZI01000003">
    <property type="protein sequence ID" value="TNY24323.1"/>
    <property type="molecule type" value="Genomic_DNA"/>
</dbReference>
<dbReference type="AlphaFoldDB" id="A0A5C5G5D5"/>
<name>A0A5C5G5D5_9BASI</name>
<feature type="region of interest" description="Disordered" evidence="1">
    <location>
        <begin position="88"/>
        <end position="238"/>
    </location>
</feature>
<feature type="region of interest" description="Disordered" evidence="1">
    <location>
        <begin position="41"/>
        <end position="67"/>
    </location>
</feature>
<sequence length="238" mass="25593">MGLSRLGGRARTRVMRGGPSCASCPCPPLWKACVSLKAMQRRTLGARRRRGPPRPSRRPSRRGRRAGACCASPTRLCLSAGAWSAPPCGLRKKKTTTMPPGRSRAPRRAPSALETPAPPPRPPQLWAPAPQRLGTAPLHPTQTPSPIRASPRACASWPCPSWRRRPCPARWPRPQPPASPAPAPWPPLCAPPPRPRWGTRPCRTRGSRRGPSPRAPCSRPSAPTTTTTPPPPPPGRGG</sequence>
<evidence type="ECO:0000256" key="1">
    <source>
        <dbReference type="SAM" id="MobiDB-lite"/>
    </source>
</evidence>
<reference evidence="2 3" key="1">
    <citation type="submission" date="2019-03" db="EMBL/GenBank/DDBJ databases">
        <title>Rhodosporidium diobovatum UCD-FST 08-225 genome sequencing, assembly, and annotation.</title>
        <authorList>
            <person name="Fakankun I.U."/>
            <person name="Fristensky B."/>
            <person name="Levin D.B."/>
        </authorList>
    </citation>
    <scope>NUCLEOTIDE SEQUENCE [LARGE SCALE GENOMIC DNA]</scope>
    <source>
        <strain evidence="2 3">UCD-FST 08-225</strain>
    </source>
</reference>